<reference evidence="2 3" key="1">
    <citation type="submission" date="2024-09" db="EMBL/GenBank/DDBJ databases">
        <authorList>
            <person name="Sun Q."/>
            <person name="Mori K."/>
        </authorList>
    </citation>
    <scope>NUCLEOTIDE SEQUENCE [LARGE SCALE GENOMIC DNA]</scope>
    <source>
        <strain evidence="2 3">CCM 7609</strain>
    </source>
</reference>
<proteinExistence type="predicted"/>
<gene>
    <name evidence="2" type="ORF">ACFFIO_04615</name>
</gene>
<comment type="caution">
    <text evidence="2">The sequence shown here is derived from an EMBL/GenBank/DDBJ whole genome shotgun (WGS) entry which is preliminary data.</text>
</comment>
<evidence type="ECO:0000256" key="1">
    <source>
        <dbReference type="SAM" id="Phobius"/>
    </source>
</evidence>
<keyword evidence="1" id="KW-0812">Transmembrane</keyword>
<feature type="transmembrane region" description="Helical" evidence="1">
    <location>
        <begin position="21"/>
        <end position="38"/>
    </location>
</feature>
<evidence type="ECO:0000313" key="3">
    <source>
        <dbReference type="Proteomes" id="UP001589766"/>
    </source>
</evidence>
<accession>A0ABV6F2M9</accession>
<organism evidence="2 3">
    <name type="scientific">Citricoccus parietis</name>
    <dbReference type="NCBI Taxonomy" id="592307"/>
    <lineage>
        <taxon>Bacteria</taxon>
        <taxon>Bacillati</taxon>
        <taxon>Actinomycetota</taxon>
        <taxon>Actinomycetes</taxon>
        <taxon>Micrococcales</taxon>
        <taxon>Micrococcaceae</taxon>
        <taxon>Citricoccus</taxon>
    </lineage>
</organism>
<feature type="transmembrane region" description="Helical" evidence="1">
    <location>
        <begin position="84"/>
        <end position="102"/>
    </location>
</feature>
<feature type="transmembrane region" description="Helical" evidence="1">
    <location>
        <begin position="108"/>
        <end position="129"/>
    </location>
</feature>
<dbReference type="RefSeq" id="WP_378040408.1">
    <property type="nucleotide sequence ID" value="NZ_JBHLWH010000013.1"/>
</dbReference>
<feature type="transmembrane region" description="Helical" evidence="1">
    <location>
        <begin position="44"/>
        <end position="64"/>
    </location>
</feature>
<keyword evidence="1" id="KW-0472">Membrane</keyword>
<dbReference type="Proteomes" id="UP001589766">
    <property type="component" value="Unassembled WGS sequence"/>
</dbReference>
<keyword evidence="3" id="KW-1185">Reference proteome</keyword>
<keyword evidence="1" id="KW-1133">Transmembrane helix</keyword>
<dbReference type="EMBL" id="JBHLWH010000013">
    <property type="protein sequence ID" value="MFC0247777.1"/>
    <property type="molecule type" value="Genomic_DNA"/>
</dbReference>
<evidence type="ECO:0000313" key="2">
    <source>
        <dbReference type="EMBL" id="MFC0247777.1"/>
    </source>
</evidence>
<name>A0ABV6F2M9_9MICC</name>
<sequence>MNEATGRVKEPEVPSAPPRRLTVADITLLVGLPLVAYVGGLGAAFGHGAGLVLSGFAALGMIAFRSFRINRRNEPRIPSYTHYVAMAVAVITFVTSWNLYRIRPESEAVIYLAPAAPMVLFGLLVALMFRRPR</sequence>
<protein>
    <submittedName>
        <fullName evidence="2">Uncharacterized protein</fullName>
    </submittedName>
</protein>